<dbReference type="PANTHER" id="PTHR46503">
    <property type="entry name" value="INTER-ALPHA-TRYPSIN INHIBITOR HEAVY CHAIN-LIKE PROTEIN"/>
    <property type="match status" value="1"/>
</dbReference>
<organism evidence="1 2">
    <name type="scientific">Eleusine coracana subsp. coracana</name>
    <dbReference type="NCBI Taxonomy" id="191504"/>
    <lineage>
        <taxon>Eukaryota</taxon>
        <taxon>Viridiplantae</taxon>
        <taxon>Streptophyta</taxon>
        <taxon>Embryophyta</taxon>
        <taxon>Tracheophyta</taxon>
        <taxon>Spermatophyta</taxon>
        <taxon>Magnoliopsida</taxon>
        <taxon>Liliopsida</taxon>
        <taxon>Poales</taxon>
        <taxon>Poaceae</taxon>
        <taxon>PACMAD clade</taxon>
        <taxon>Chloridoideae</taxon>
        <taxon>Cynodonteae</taxon>
        <taxon>Eleusininae</taxon>
        <taxon>Eleusine</taxon>
    </lineage>
</organism>
<sequence>MLGSYCNHYFLRMLASIGKGHYDSALETGLIESQIVSWFMRASSTVMANVTIDAMTHLDEFEVSLCMFLAAQQVGLLTAKAWLSADKQFERKVIKLSTQNSVPSEYTSMVLVQTDQDQVDAAQKVKQKLKGHKGPNELRIPLHGLKLGFGDKDATKENLVTGFEDIRPPEKLQILDKAAGCCSSLADCLCCMCCINACNRMNDQCAILMAQVCAALACLGCYECCAEVCCGGSES</sequence>
<evidence type="ECO:0000313" key="1">
    <source>
        <dbReference type="EMBL" id="GJN11044.1"/>
    </source>
</evidence>
<dbReference type="EMBL" id="BQKI01000018">
    <property type="protein sequence ID" value="GJN11044.1"/>
    <property type="molecule type" value="Genomic_DNA"/>
</dbReference>
<dbReference type="AlphaFoldDB" id="A0AAV5DL18"/>
<accession>A0AAV5DL18</accession>
<gene>
    <name evidence="1" type="primary">ga29203</name>
    <name evidence="1" type="ORF">PR202_ga29203</name>
</gene>
<comment type="caution">
    <text evidence="1">The sequence shown here is derived from an EMBL/GenBank/DDBJ whole genome shotgun (WGS) entry which is preliminary data.</text>
</comment>
<reference evidence="1" key="2">
    <citation type="submission" date="2021-12" db="EMBL/GenBank/DDBJ databases">
        <title>Resequencing data analysis of finger millet.</title>
        <authorList>
            <person name="Hatakeyama M."/>
            <person name="Aluri S."/>
            <person name="Balachadran M.T."/>
            <person name="Sivarajan S.R."/>
            <person name="Poveda L."/>
            <person name="Shimizu-Inatsugi R."/>
            <person name="Schlapbach R."/>
            <person name="Sreeman S.M."/>
            <person name="Shimizu K.K."/>
        </authorList>
    </citation>
    <scope>NUCLEOTIDE SEQUENCE</scope>
</reference>
<proteinExistence type="predicted"/>
<dbReference type="PANTHER" id="PTHR46503:SF6">
    <property type="entry name" value="INTER-ALPHA-TRYPSIN INHIBITOR HEAVY CHAIN-RELATED"/>
    <property type="match status" value="1"/>
</dbReference>
<protein>
    <submittedName>
        <fullName evidence="1">Uncharacterized protein</fullName>
    </submittedName>
</protein>
<evidence type="ECO:0000313" key="2">
    <source>
        <dbReference type="Proteomes" id="UP001054889"/>
    </source>
</evidence>
<keyword evidence="2" id="KW-1185">Reference proteome</keyword>
<dbReference type="Proteomes" id="UP001054889">
    <property type="component" value="Unassembled WGS sequence"/>
</dbReference>
<reference evidence="1" key="1">
    <citation type="journal article" date="2018" name="DNA Res.">
        <title>Multiple hybrid de novo genome assembly of finger millet, an orphan allotetraploid crop.</title>
        <authorList>
            <person name="Hatakeyama M."/>
            <person name="Aluri S."/>
            <person name="Balachadran M.T."/>
            <person name="Sivarajan S.R."/>
            <person name="Patrignani A."/>
            <person name="Gruter S."/>
            <person name="Poveda L."/>
            <person name="Shimizu-Inatsugi R."/>
            <person name="Baeten J."/>
            <person name="Francoijs K.J."/>
            <person name="Nataraja K.N."/>
            <person name="Reddy Y.A.N."/>
            <person name="Phadnis S."/>
            <person name="Ravikumar R.L."/>
            <person name="Schlapbach R."/>
            <person name="Sreeman S.M."/>
            <person name="Shimizu K.K."/>
        </authorList>
    </citation>
    <scope>NUCLEOTIDE SEQUENCE</scope>
</reference>
<name>A0AAV5DL18_ELECO</name>